<evidence type="ECO:0000256" key="2">
    <source>
        <dbReference type="ARBA" id="ARBA00022898"/>
    </source>
</evidence>
<dbReference type="Pfam" id="PF02784">
    <property type="entry name" value="Orn_Arg_deC_N"/>
    <property type="match status" value="1"/>
</dbReference>
<evidence type="ECO:0000313" key="6">
    <source>
        <dbReference type="Proteomes" id="UP000515679"/>
    </source>
</evidence>
<evidence type="ECO:0000259" key="4">
    <source>
        <dbReference type="Pfam" id="PF02784"/>
    </source>
</evidence>
<dbReference type="KEGG" id="cchl:FPL14_04825"/>
<evidence type="ECO:0000313" key="5">
    <source>
        <dbReference type="EMBL" id="QMV40601.1"/>
    </source>
</evidence>
<keyword evidence="2" id="KW-0663">Pyridoxal phosphate</keyword>
<dbReference type="InterPro" id="IPR022643">
    <property type="entry name" value="De-COase2_C"/>
</dbReference>
<accession>A0A7G5BUG7</accession>
<dbReference type="GO" id="GO:0006596">
    <property type="term" value="P:polyamine biosynthetic process"/>
    <property type="evidence" value="ECO:0007669"/>
    <property type="project" value="InterPro"/>
</dbReference>
<dbReference type="InterPro" id="IPR029066">
    <property type="entry name" value="PLP-binding_barrel"/>
</dbReference>
<evidence type="ECO:0000259" key="3">
    <source>
        <dbReference type="Pfam" id="PF00278"/>
    </source>
</evidence>
<dbReference type="PANTHER" id="PTHR43727">
    <property type="entry name" value="DIAMINOPIMELATE DECARBOXYLASE"/>
    <property type="match status" value="1"/>
</dbReference>
<dbReference type="Gene3D" id="2.40.37.10">
    <property type="entry name" value="Lyase, Ornithine Decarboxylase, Chain A, domain 1"/>
    <property type="match status" value="1"/>
</dbReference>
<gene>
    <name evidence="5" type="ORF">FPL14_04825</name>
</gene>
<dbReference type="InterPro" id="IPR022657">
    <property type="entry name" value="De-COase2_CS"/>
</dbReference>
<keyword evidence="6" id="KW-1185">Reference proteome</keyword>
<dbReference type="PRINTS" id="PR01182">
    <property type="entry name" value="ORNDCRBXLASE"/>
</dbReference>
<dbReference type="SUPFAM" id="SSF50621">
    <property type="entry name" value="Alanine racemase C-terminal domain-like"/>
    <property type="match status" value="1"/>
</dbReference>
<protein>
    <recommendedName>
        <fullName evidence="7">Decarboxylase</fullName>
    </recommendedName>
</protein>
<dbReference type="PROSITE" id="PS00879">
    <property type="entry name" value="ODR_DC_2_2"/>
    <property type="match status" value="1"/>
</dbReference>
<feature type="domain" description="Orn/DAP/Arg decarboxylase 2 C-terminal" evidence="3">
    <location>
        <begin position="15"/>
        <end position="366"/>
    </location>
</feature>
<name>A0A7G5BUG7_9BACL</name>
<evidence type="ECO:0008006" key="7">
    <source>
        <dbReference type="Google" id="ProtNLM"/>
    </source>
</evidence>
<dbReference type="SUPFAM" id="SSF51419">
    <property type="entry name" value="PLP-binding barrel"/>
    <property type="match status" value="1"/>
</dbReference>
<dbReference type="GO" id="GO:0008836">
    <property type="term" value="F:diaminopimelate decarboxylase activity"/>
    <property type="evidence" value="ECO:0007669"/>
    <property type="project" value="TreeGrafter"/>
</dbReference>
<dbReference type="InterPro" id="IPR009006">
    <property type="entry name" value="Ala_racemase/Decarboxylase_C"/>
</dbReference>
<organism evidence="5 6">
    <name type="scientific">Cohnella cholangitidis</name>
    <dbReference type="NCBI Taxonomy" id="2598458"/>
    <lineage>
        <taxon>Bacteria</taxon>
        <taxon>Bacillati</taxon>
        <taxon>Bacillota</taxon>
        <taxon>Bacilli</taxon>
        <taxon>Bacillales</taxon>
        <taxon>Paenibacillaceae</taxon>
        <taxon>Cohnella</taxon>
    </lineage>
</organism>
<dbReference type="GO" id="GO:0009089">
    <property type="term" value="P:lysine biosynthetic process via diaminopimelate"/>
    <property type="evidence" value="ECO:0007669"/>
    <property type="project" value="TreeGrafter"/>
</dbReference>
<sequence>MNYSDLVRKYGSPLYVYNIDALADSYHKLRSYLPDDSILYYSLKANPHPVLVGQLVRLGCRCEVSSVNELAVALQAGARADRVQYTGPAKTRNEIETAVIRGVRLFSCESWNEFDKLNSVAEEHATKLAVVLRVNPNSKNLRSSLAMTGVSSQFGIDEDKIMNGSLDFLAHPSMEVIGFHVFNGTNSTDVGSLIDSFAYSIQMAKRLAEELNINLRYLNLGGGFGHPYAKFGDSPNFSILKSELTALLDSEIPEWRNNETQVAFESGRFIAGSCGQYICSIEDIKESKGSRYVILNGGINHLGGMSGLGRMQKLDVDFAVSDEASSEENDIASLVGPLCTPLDFIRRPGEIPKLDINDHIVIPNVGAYGLTSSLLGFLSRESPLEIVYSVNEVIDISRIELERKKY</sequence>
<dbReference type="Proteomes" id="UP000515679">
    <property type="component" value="Chromosome"/>
</dbReference>
<dbReference type="RefSeq" id="WP_182301957.1">
    <property type="nucleotide sequence ID" value="NZ_CP041969.1"/>
</dbReference>
<comment type="cofactor">
    <cofactor evidence="1">
        <name>pyridoxal 5'-phosphate</name>
        <dbReference type="ChEBI" id="CHEBI:597326"/>
    </cofactor>
</comment>
<dbReference type="InterPro" id="IPR022644">
    <property type="entry name" value="De-COase2_N"/>
</dbReference>
<feature type="domain" description="Orn/DAP/Arg decarboxylase 2 N-terminal" evidence="4">
    <location>
        <begin position="25"/>
        <end position="271"/>
    </location>
</feature>
<reference evidence="5 6" key="1">
    <citation type="submission" date="2019-07" db="EMBL/GenBank/DDBJ databases">
        <authorList>
            <person name="Kim J.K."/>
            <person name="Cheong H.-M."/>
            <person name="Choi Y."/>
            <person name="Hwang K.J."/>
            <person name="Lee S."/>
            <person name="Choi C."/>
        </authorList>
    </citation>
    <scope>NUCLEOTIDE SEQUENCE [LARGE SCALE GENOMIC DNA]</scope>
    <source>
        <strain evidence="5 6">KS 22</strain>
    </source>
</reference>
<dbReference type="EMBL" id="CP041969">
    <property type="protein sequence ID" value="QMV40601.1"/>
    <property type="molecule type" value="Genomic_DNA"/>
</dbReference>
<dbReference type="InterPro" id="IPR002433">
    <property type="entry name" value="Orn_de-COase"/>
</dbReference>
<dbReference type="Pfam" id="PF00278">
    <property type="entry name" value="Orn_DAP_Arg_deC"/>
    <property type="match status" value="1"/>
</dbReference>
<dbReference type="Gene3D" id="3.20.20.10">
    <property type="entry name" value="Alanine racemase"/>
    <property type="match status" value="1"/>
</dbReference>
<proteinExistence type="predicted"/>
<dbReference type="AlphaFoldDB" id="A0A7G5BUG7"/>
<evidence type="ECO:0000256" key="1">
    <source>
        <dbReference type="ARBA" id="ARBA00001933"/>
    </source>
</evidence>
<dbReference type="PANTHER" id="PTHR43727:SF2">
    <property type="entry name" value="GROUP IV DECARBOXYLASE"/>
    <property type="match status" value="1"/>
</dbReference>